<keyword evidence="1 2" id="KW-0732">Signal</keyword>
<keyword evidence="5" id="KW-1185">Reference proteome</keyword>
<dbReference type="Proteomes" id="UP000197535">
    <property type="component" value="Unassembled WGS sequence"/>
</dbReference>
<dbReference type="Pfam" id="PF01497">
    <property type="entry name" value="Peripla_BP_2"/>
    <property type="match status" value="1"/>
</dbReference>
<dbReference type="EMBL" id="LSTO01000001">
    <property type="protein sequence ID" value="OWW19833.1"/>
    <property type="molecule type" value="Genomic_DNA"/>
</dbReference>
<dbReference type="RefSeq" id="WP_088706740.1">
    <property type="nucleotide sequence ID" value="NZ_LSTO01000001.1"/>
</dbReference>
<dbReference type="InterPro" id="IPR054828">
    <property type="entry name" value="Vit_B12_bind_prot"/>
</dbReference>
<evidence type="ECO:0000256" key="1">
    <source>
        <dbReference type="ARBA" id="ARBA00022729"/>
    </source>
</evidence>
<dbReference type="Gene3D" id="3.40.50.1980">
    <property type="entry name" value="Nitrogenase molybdenum iron protein domain"/>
    <property type="match status" value="2"/>
</dbReference>
<evidence type="ECO:0000256" key="2">
    <source>
        <dbReference type="SAM" id="SignalP"/>
    </source>
</evidence>
<evidence type="ECO:0000313" key="5">
    <source>
        <dbReference type="Proteomes" id="UP000197535"/>
    </source>
</evidence>
<dbReference type="SUPFAM" id="SSF53807">
    <property type="entry name" value="Helical backbone' metal receptor"/>
    <property type="match status" value="1"/>
</dbReference>
<name>A0A254TH17_9BURK</name>
<dbReference type="PANTHER" id="PTHR30535">
    <property type="entry name" value="VITAMIN B12-BINDING PROTEIN"/>
    <property type="match status" value="1"/>
</dbReference>
<dbReference type="CDD" id="cd01144">
    <property type="entry name" value="BtuF"/>
    <property type="match status" value="1"/>
</dbReference>
<dbReference type="OrthoDB" id="6495095at2"/>
<feature type="chain" id="PRO_5013395711" evidence="2">
    <location>
        <begin position="24"/>
        <end position="296"/>
    </location>
</feature>
<dbReference type="PANTHER" id="PTHR30535:SF34">
    <property type="entry name" value="MOLYBDATE-BINDING PROTEIN MOLA"/>
    <property type="match status" value="1"/>
</dbReference>
<feature type="domain" description="Fe/B12 periplasmic-binding" evidence="3">
    <location>
        <begin position="43"/>
        <end position="290"/>
    </location>
</feature>
<evidence type="ECO:0000313" key="4">
    <source>
        <dbReference type="EMBL" id="OWW19833.1"/>
    </source>
</evidence>
<evidence type="ECO:0000259" key="3">
    <source>
        <dbReference type="PROSITE" id="PS50983"/>
    </source>
</evidence>
<feature type="signal peptide" evidence="2">
    <location>
        <begin position="1"/>
        <end position="23"/>
    </location>
</feature>
<accession>A0A254TH17</accession>
<dbReference type="AlphaFoldDB" id="A0A254TH17"/>
<reference evidence="4 5" key="1">
    <citation type="submission" date="2016-02" db="EMBL/GenBank/DDBJ databases">
        <authorList>
            <person name="Wen L."/>
            <person name="He K."/>
            <person name="Yang H."/>
        </authorList>
    </citation>
    <scope>NUCLEOTIDE SEQUENCE [LARGE SCALE GENOMIC DNA]</scope>
    <source>
        <strain evidence="4 5">TSA40</strain>
    </source>
</reference>
<dbReference type="PROSITE" id="PS50983">
    <property type="entry name" value="FE_B12_PBP"/>
    <property type="match status" value="1"/>
</dbReference>
<dbReference type="InterPro" id="IPR050902">
    <property type="entry name" value="ABC_Transporter_SBP"/>
</dbReference>
<sequence length="296" mass="32187">MPHFRIRPLLLTCVLALGLPAQAAVTVIDDARRSVTLPAPARRIVSLAPHATEMLFAAGAGAYIVGVTEFSDYPPEAKRIQSVGSGVSLDLERIIQLKPDLIVGWNNGMAAGQLAKLETLGIPIYKSEPYDFPAIAHSLERLARLAGTDATGQAAAMAFRQRWKKLQDTYQRRRSVTVFYQIWRSPLMTLNGSHLVSSALRLCGGENIFARLPQLAPTVSEEAVIKADPEAIVASSGEQDDVFAPWRRFPGLKAVAGGNLISIDGNLMNRAGPRILDGTEDLCRKLDAVRAKRPTR</sequence>
<comment type="caution">
    <text evidence="4">The sequence shown here is derived from an EMBL/GenBank/DDBJ whole genome shotgun (WGS) entry which is preliminary data.</text>
</comment>
<dbReference type="InterPro" id="IPR002491">
    <property type="entry name" value="ABC_transptr_periplasmic_BD"/>
</dbReference>
<gene>
    <name evidence="4" type="ORF">AYR66_10305</name>
</gene>
<dbReference type="NCBIfam" id="NF038402">
    <property type="entry name" value="TroA_like"/>
    <property type="match status" value="1"/>
</dbReference>
<protein>
    <submittedName>
        <fullName evidence="4">Cobalamin-binding protein</fullName>
    </submittedName>
</protein>
<dbReference type="GO" id="GO:0071281">
    <property type="term" value="P:cellular response to iron ion"/>
    <property type="evidence" value="ECO:0007669"/>
    <property type="project" value="TreeGrafter"/>
</dbReference>
<organism evidence="4 5">
    <name type="scientific">Noviherbaspirillum denitrificans</name>
    <dbReference type="NCBI Taxonomy" id="1968433"/>
    <lineage>
        <taxon>Bacteria</taxon>
        <taxon>Pseudomonadati</taxon>
        <taxon>Pseudomonadota</taxon>
        <taxon>Betaproteobacteria</taxon>
        <taxon>Burkholderiales</taxon>
        <taxon>Oxalobacteraceae</taxon>
        <taxon>Noviherbaspirillum</taxon>
    </lineage>
</organism>
<proteinExistence type="predicted"/>